<sequence length="449" mass="50938">MEIDSPSTHGSRTTQGKPWIESLFLDAELLPSQPNAGISDTLAGDRALRQVLEREPSQREWLLRVVETLDFGMSIIPYRQLSAKLEGPVAILNSEDVLLLACIRLHAVAPPEDDPRTSLYQSIKSSLISSEINGGLSISLLQAQVIVLYYEFGHGIYPAAYFTLGRCVQSLTALEIDVKASEERFTRTWIEIEHRRRLWWAVFVMERCIALGKPDRPLSMPEPNSNSILPCDEKSWTQEIPPLQASTLATPLTYRMGNFRLFALTSHLLGQAILNHADSLSNQEQRHETTMQLYRTLLALETVIEEEAQQTIMEVGAPRSLLNSTKMLLFSCPRPSDFQLTTESPVVISANLFLERSRIFIQGELMSADRASPFLLHWGYHTLNHFYRLYGEDGRQENNEAIQVLEETFHQLDKRWKLAGKMGILTPEDALADRKQGVYMKLIHARHLS</sequence>
<dbReference type="InterPro" id="IPR050815">
    <property type="entry name" value="TF_fung"/>
</dbReference>
<keyword evidence="2" id="KW-0479">Metal-binding</keyword>
<evidence type="ECO:0000259" key="6">
    <source>
        <dbReference type="Pfam" id="PF04082"/>
    </source>
</evidence>
<gene>
    <name evidence="7" type="ORF">HII31_10166</name>
</gene>
<dbReference type="GO" id="GO:0000981">
    <property type="term" value="F:DNA-binding transcription factor activity, RNA polymerase II-specific"/>
    <property type="evidence" value="ECO:0007669"/>
    <property type="project" value="InterPro"/>
</dbReference>
<evidence type="ECO:0000256" key="3">
    <source>
        <dbReference type="ARBA" id="ARBA00023015"/>
    </source>
</evidence>
<feature type="domain" description="Xylanolytic transcriptional activator regulatory" evidence="6">
    <location>
        <begin position="124"/>
        <end position="285"/>
    </location>
</feature>
<protein>
    <submittedName>
        <fullName evidence="7">Transcription factor BOA15</fullName>
    </submittedName>
</protein>
<name>A0A8H6VHQ0_9PEZI</name>
<evidence type="ECO:0000313" key="7">
    <source>
        <dbReference type="EMBL" id="KAF7188504.1"/>
    </source>
</evidence>
<comment type="subcellular location">
    <subcellularLocation>
        <location evidence="1">Nucleus</location>
    </subcellularLocation>
</comment>
<dbReference type="AlphaFoldDB" id="A0A8H6VHQ0"/>
<dbReference type="PANTHER" id="PTHR47338:SF20">
    <property type="entry name" value="ZN(II)2CYS6 TRANSCRIPTION FACTOR (EUROFUNG)"/>
    <property type="match status" value="1"/>
</dbReference>
<dbReference type="OrthoDB" id="3862662at2759"/>
<comment type="caution">
    <text evidence="7">The sequence shown here is derived from an EMBL/GenBank/DDBJ whole genome shotgun (WGS) entry which is preliminary data.</text>
</comment>
<dbReference type="GO" id="GO:0005634">
    <property type="term" value="C:nucleus"/>
    <property type="evidence" value="ECO:0007669"/>
    <property type="project" value="UniProtKB-SubCell"/>
</dbReference>
<evidence type="ECO:0000256" key="5">
    <source>
        <dbReference type="ARBA" id="ARBA00023242"/>
    </source>
</evidence>
<dbReference type="Proteomes" id="UP000660729">
    <property type="component" value="Unassembled WGS sequence"/>
</dbReference>
<keyword evidence="3" id="KW-0805">Transcription regulation</keyword>
<reference evidence="7" key="1">
    <citation type="submission" date="2020-04" db="EMBL/GenBank/DDBJ databases">
        <title>Draft genome resource of the tomato pathogen Pseudocercospora fuligena.</title>
        <authorList>
            <person name="Zaccaron A."/>
        </authorList>
    </citation>
    <scope>NUCLEOTIDE SEQUENCE</scope>
    <source>
        <strain evidence="7">PF001</strain>
    </source>
</reference>
<dbReference type="GO" id="GO:0006351">
    <property type="term" value="P:DNA-templated transcription"/>
    <property type="evidence" value="ECO:0007669"/>
    <property type="project" value="InterPro"/>
</dbReference>
<dbReference type="Pfam" id="PF04082">
    <property type="entry name" value="Fungal_trans"/>
    <property type="match status" value="1"/>
</dbReference>
<proteinExistence type="predicted"/>
<evidence type="ECO:0000256" key="4">
    <source>
        <dbReference type="ARBA" id="ARBA00023163"/>
    </source>
</evidence>
<evidence type="ECO:0000256" key="2">
    <source>
        <dbReference type="ARBA" id="ARBA00022723"/>
    </source>
</evidence>
<dbReference type="PANTHER" id="PTHR47338">
    <property type="entry name" value="ZN(II)2CYS6 TRANSCRIPTION FACTOR (EUROFUNG)-RELATED"/>
    <property type="match status" value="1"/>
</dbReference>
<organism evidence="7 8">
    <name type="scientific">Pseudocercospora fuligena</name>
    <dbReference type="NCBI Taxonomy" id="685502"/>
    <lineage>
        <taxon>Eukaryota</taxon>
        <taxon>Fungi</taxon>
        <taxon>Dikarya</taxon>
        <taxon>Ascomycota</taxon>
        <taxon>Pezizomycotina</taxon>
        <taxon>Dothideomycetes</taxon>
        <taxon>Dothideomycetidae</taxon>
        <taxon>Mycosphaerellales</taxon>
        <taxon>Mycosphaerellaceae</taxon>
        <taxon>Pseudocercospora</taxon>
    </lineage>
</organism>
<dbReference type="InterPro" id="IPR007219">
    <property type="entry name" value="XnlR_reg_dom"/>
</dbReference>
<dbReference type="CDD" id="cd12148">
    <property type="entry name" value="fungal_TF_MHR"/>
    <property type="match status" value="1"/>
</dbReference>
<keyword evidence="8" id="KW-1185">Reference proteome</keyword>
<keyword evidence="4" id="KW-0804">Transcription</keyword>
<keyword evidence="5" id="KW-0539">Nucleus</keyword>
<dbReference type="GO" id="GO:0003677">
    <property type="term" value="F:DNA binding"/>
    <property type="evidence" value="ECO:0007669"/>
    <property type="project" value="InterPro"/>
</dbReference>
<evidence type="ECO:0000256" key="1">
    <source>
        <dbReference type="ARBA" id="ARBA00004123"/>
    </source>
</evidence>
<dbReference type="EMBL" id="JABCIY010000209">
    <property type="protein sequence ID" value="KAF7188504.1"/>
    <property type="molecule type" value="Genomic_DNA"/>
</dbReference>
<evidence type="ECO:0000313" key="8">
    <source>
        <dbReference type="Proteomes" id="UP000660729"/>
    </source>
</evidence>
<accession>A0A8H6VHQ0</accession>
<dbReference type="GO" id="GO:0008270">
    <property type="term" value="F:zinc ion binding"/>
    <property type="evidence" value="ECO:0007669"/>
    <property type="project" value="InterPro"/>
</dbReference>